<protein>
    <recommendedName>
        <fullName evidence="3">DUF2188 domain-containing protein</fullName>
    </recommendedName>
</protein>
<evidence type="ECO:0000313" key="2">
    <source>
        <dbReference type="Proteomes" id="UP000279911"/>
    </source>
</evidence>
<dbReference type="RefSeq" id="WP_125480947.1">
    <property type="nucleotide sequence ID" value="NZ_RSFW01000017.1"/>
</dbReference>
<evidence type="ECO:0000313" key="1">
    <source>
        <dbReference type="EMBL" id="RSD26245.1"/>
    </source>
</evidence>
<sequence>MPWTKNDYPASMKNLDPAVRDKAIEIANALVTEEHYEDGKAIPIAIDKAKEFVENHKND</sequence>
<accession>A0A3R9E8B7</accession>
<dbReference type="AlphaFoldDB" id="A0A3R9E8B7"/>
<proteinExistence type="predicted"/>
<dbReference type="EMBL" id="RSFW01000017">
    <property type="protein sequence ID" value="RSD26245.1"/>
    <property type="molecule type" value="Genomic_DNA"/>
</dbReference>
<evidence type="ECO:0008006" key="3">
    <source>
        <dbReference type="Google" id="ProtNLM"/>
    </source>
</evidence>
<gene>
    <name evidence="1" type="ORF">EJA10_15630</name>
</gene>
<name>A0A3R9E8B7_9BACI</name>
<comment type="caution">
    <text evidence="1">The sequence shown here is derived from an EMBL/GenBank/DDBJ whole genome shotgun (WGS) entry which is preliminary data.</text>
</comment>
<dbReference type="Proteomes" id="UP000279911">
    <property type="component" value="Unassembled WGS sequence"/>
</dbReference>
<reference evidence="2" key="1">
    <citation type="submission" date="2018-12" db="EMBL/GenBank/DDBJ databases">
        <title>Bacillus chawlae sp. nov., Bacillus glennii sp. nov., and Bacillus saganii sp. nov. Isolated from the Vehicle Assembly Building at Kennedy Space Center where the Viking Spacecraft were Assembled.</title>
        <authorList>
            <person name="Seuylemezian A."/>
            <person name="Vaishampayan P."/>
        </authorList>
    </citation>
    <scope>NUCLEOTIDE SEQUENCE [LARGE SCALE GENOMIC DNA]</scope>
    <source>
        <strain evidence="2">DSM 13966</strain>
    </source>
</reference>
<organism evidence="1 2">
    <name type="scientific">Mesobacillus subterraneus</name>
    <dbReference type="NCBI Taxonomy" id="285983"/>
    <lineage>
        <taxon>Bacteria</taxon>
        <taxon>Bacillati</taxon>
        <taxon>Bacillota</taxon>
        <taxon>Bacilli</taxon>
        <taxon>Bacillales</taxon>
        <taxon>Bacillaceae</taxon>
        <taxon>Mesobacillus</taxon>
    </lineage>
</organism>
<dbReference type="OrthoDB" id="8858565at2"/>